<dbReference type="AlphaFoldDB" id="A0A240E9M5"/>
<evidence type="ECO:0000313" key="1">
    <source>
        <dbReference type="EMBL" id="SNX45427.1"/>
    </source>
</evidence>
<dbReference type="InterPro" id="IPR021242">
    <property type="entry name" value="DUF2799"/>
</dbReference>
<dbReference type="Pfam" id="PF10973">
    <property type="entry name" value="DUF2799"/>
    <property type="match status" value="1"/>
</dbReference>
<reference evidence="2" key="1">
    <citation type="submission" date="2016-06" db="EMBL/GenBank/DDBJ databases">
        <authorList>
            <person name="Rodrigo-Torres L."/>
            <person name="Arahal R.D."/>
            <person name="Lucena T."/>
        </authorList>
    </citation>
    <scope>NUCLEOTIDE SEQUENCE [LARGE SCALE GENOMIC DNA]</scope>
    <source>
        <strain evidence="2">CECT8203</strain>
    </source>
</reference>
<gene>
    <name evidence="1" type="ORF">VTH8203_00431</name>
</gene>
<protein>
    <submittedName>
        <fullName evidence="1">Lipoprotein</fullName>
    </submittedName>
</protein>
<sequence>MNIGGAKTLAQDANLKDGGGMVRHISLALMVLLSGCAQQVLLTSMQPNEWQQYGQEQALAGYEKLSEQQLQPKAKIDVTHVLFQAYSTGYEKGRVTYCQQDPTIFGKRGEMYRGICDDIRPTFRTWYNNGMASRGRYGY</sequence>
<evidence type="ECO:0000313" key="2">
    <source>
        <dbReference type="Proteomes" id="UP000219336"/>
    </source>
</evidence>
<organism evidence="1 2">
    <name type="scientific">Vibrio thalassae</name>
    <dbReference type="NCBI Taxonomy" id="1243014"/>
    <lineage>
        <taxon>Bacteria</taxon>
        <taxon>Pseudomonadati</taxon>
        <taxon>Pseudomonadota</taxon>
        <taxon>Gammaproteobacteria</taxon>
        <taxon>Vibrionales</taxon>
        <taxon>Vibrionaceae</taxon>
        <taxon>Vibrio</taxon>
    </lineage>
</organism>
<dbReference type="Proteomes" id="UP000219336">
    <property type="component" value="Unassembled WGS sequence"/>
</dbReference>
<proteinExistence type="predicted"/>
<keyword evidence="1" id="KW-0449">Lipoprotein</keyword>
<keyword evidence="2" id="KW-1185">Reference proteome</keyword>
<dbReference type="EMBL" id="OANU01000002">
    <property type="protein sequence ID" value="SNX45427.1"/>
    <property type="molecule type" value="Genomic_DNA"/>
</dbReference>
<accession>A0A240E9M5</accession>
<name>A0A240E9M5_9VIBR</name>